<dbReference type="Pfam" id="PF07679">
    <property type="entry name" value="I-set"/>
    <property type="match status" value="1"/>
</dbReference>
<proteinExistence type="predicted"/>
<dbReference type="SMART" id="SM00406">
    <property type="entry name" value="IGv"/>
    <property type="match status" value="2"/>
</dbReference>
<dbReference type="InterPro" id="IPR003599">
    <property type="entry name" value="Ig_sub"/>
</dbReference>
<dbReference type="GO" id="GO:0050808">
    <property type="term" value="P:synapse organization"/>
    <property type="evidence" value="ECO:0007669"/>
    <property type="project" value="TreeGrafter"/>
</dbReference>
<dbReference type="InterPro" id="IPR013783">
    <property type="entry name" value="Ig-like_fold"/>
</dbReference>
<dbReference type="SMART" id="SM00408">
    <property type="entry name" value="IGc2"/>
    <property type="match status" value="2"/>
</dbReference>
<dbReference type="InterPro" id="IPR037448">
    <property type="entry name" value="Zig-8"/>
</dbReference>
<dbReference type="CDD" id="cd00096">
    <property type="entry name" value="Ig"/>
    <property type="match status" value="1"/>
</dbReference>
<dbReference type="FunFam" id="2.60.40.10:FF:000129">
    <property type="entry name" value="CLUMA_CG018772, isoform A"/>
    <property type="match status" value="1"/>
</dbReference>
<dbReference type="AlphaFoldDB" id="A0AA38HMS2"/>
<dbReference type="SMART" id="SM00409">
    <property type="entry name" value="IG"/>
    <property type="match status" value="2"/>
</dbReference>
<comment type="caution">
    <text evidence="2">The sequence shown here is derived from an EMBL/GenBank/DDBJ whole genome shotgun (WGS) entry which is preliminary data.</text>
</comment>
<evidence type="ECO:0000259" key="1">
    <source>
        <dbReference type="PROSITE" id="PS50835"/>
    </source>
</evidence>
<name>A0AA38HMS2_9CUCU</name>
<evidence type="ECO:0000313" key="2">
    <source>
        <dbReference type="EMBL" id="KAJ3640093.1"/>
    </source>
</evidence>
<protein>
    <recommendedName>
        <fullName evidence="1">Ig-like domain-containing protein</fullName>
    </recommendedName>
</protein>
<dbReference type="GO" id="GO:0032589">
    <property type="term" value="C:neuron projection membrane"/>
    <property type="evidence" value="ECO:0007669"/>
    <property type="project" value="TreeGrafter"/>
</dbReference>
<dbReference type="InterPro" id="IPR007110">
    <property type="entry name" value="Ig-like_dom"/>
</dbReference>
<dbReference type="SUPFAM" id="SSF48726">
    <property type="entry name" value="Immunoglobulin"/>
    <property type="match status" value="2"/>
</dbReference>
<dbReference type="InterPro" id="IPR003598">
    <property type="entry name" value="Ig_sub2"/>
</dbReference>
<dbReference type="PANTHER" id="PTHR23279:SF21">
    <property type="entry name" value="DEFECTIVE PROBOSCIS EXTENSION RESPONSE 11, ISOFORM B-RELATED"/>
    <property type="match status" value="1"/>
</dbReference>
<dbReference type="PANTHER" id="PTHR23279">
    <property type="entry name" value="DEFECTIVE PROBOSCIS EXTENSION RESPONSE DPR -RELATED"/>
    <property type="match status" value="1"/>
</dbReference>
<dbReference type="Gene3D" id="2.60.40.10">
    <property type="entry name" value="Immunoglobulins"/>
    <property type="match status" value="2"/>
</dbReference>
<dbReference type="InterPro" id="IPR036179">
    <property type="entry name" value="Ig-like_dom_sf"/>
</dbReference>
<dbReference type="InterPro" id="IPR013098">
    <property type="entry name" value="Ig_I-set"/>
</dbReference>
<feature type="domain" description="Ig-like" evidence="1">
    <location>
        <begin position="186"/>
        <end position="279"/>
    </location>
</feature>
<keyword evidence="3" id="KW-1185">Reference proteome</keyword>
<organism evidence="2 3">
    <name type="scientific">Zophobas morio</name>
    <dbReference type="NCBI Taxonomy" id="2755281"/>
    <lineage>
        <taxon>Eukaryota</taxon>
        <taxon>Metazoa</taxon>
        <taxon>Ecdysozoa</taxon>
        <taxon>Arthropoda</taxon>
        <taxon>Hexapoda</taxon>
        <taxon>Insecta</taxon>
        <taxon>Pterygota</taxon>
        <taxon>Neoptera</taxon>
        <taxon>Endopterygota</taxon>
        <taxon>Coleoptera</taxon>
        <taxon>Polyphaga</taxon>
        <taxon>Cucujiformia</taxon>
        <taxon>Tenebrionidae</taxon>
        <taxon>Zophobas</taxon>
    </lineage>
</organism>
<dbReference type="Pfam" id="PF13927">
    <property type="entry name" value="Ig_3"/>
    <property type="match status" value="1"/>
</dbReference>
<dbReference type="Proteomes" id="UP001168821">
    <property type="component" value="Unassembled WGS sequence"/>
</dbReference>
<dbReference type="EMBL" id="JALNTZ010000010">
    <property type="protein sequence ID" value="KAJ3640093.1"/>
    <property type="molecule type" value="Genomic_DNA"/>
</dbReference>
<accession>A0AA38HMS2</accession>
<feature type="domain" description="Ig-like" evidence="1">
    <location>
        <begin position="83"/>
        <end position="180"/>
    </location>
</feature>
<dbReference type="InterPro" id="IPR013106">
    <property type="entry name" value="Ig_V-set"/>
</dbReference>
<gene>
    <name evidence="2" type="ORF">Zmor_003409</name>
</gene>
<sequence length="338" mass="37813">MRIYETQYSELSRCVNSLKINAPSKRTAIYEIIEKGRKIHGDNWHVLTSRRLRQITPIDRSQVFSGGEAAHAVKRFTGLYTGPYFDPTTTTNITTQLGTHAYLPCKVKQLGNKSVSWIRRRDAHILTVDRYTFIADDRFQAFLVEATDTWTLQVKYVQPRDAGQYECQVSTEPKMSHFITLNVVVPKIEISGESDIYVKTGSTVSLRCVITQSLEEPAYIFWYHDGERVLKYDRSAIDIRTDRVGTDTTVSTLIIFHARTEDSGNYTCSPSNLDSASVLLHVLNGEHPAAMQRGKNSASPIPAWSHLSMGIGLAACTPPRFAIAVALSLAVLVELLAT</sequence>
<evidence type="ECO:0000313" key="3">
    <source>
        <dbReference type="Proteomes" id="UP001168821"/>
    </source>
</evidence>
<dbReference type="PROSITE" id="PS50835">
    <property type="entry name" value="IG_LIKE"/>
    <property type="match status" value="2"/>
</dbReference>
<reference evidence="2" key="1">
    <citation type="journal article" date="2023" name="G3 (Bethesda)">
        <title>Whole genome assemblies of Zophobas morio and Tenebrio molitor.</title>
        <authorList>
            <person name="Kaur S."/>
            <person name="Stinson S.A."/>
            <person name="diCenzo G.C."/>
        </authorList>
    </citation>
    <scope>NUCLEOTIDE SEQUENCE</scope>
    <source>
        <strain evidence="2">QUZm001</strain>
    </source>
</reference>
<dbReference type="FunFam" id="2.60.40.10:FF:001026">
    <property type="entry name" value="Uncharacterized protein, isoform B"/>
    <property type="match status" value="1"/>
</dbReference>